<dbReference type="OrthoDB" id="9788468at2"/>
<dbReference type="RefSeq" id="WP_131777338.1">
    <property type="nucleotide sequence ID" value="NZ_BMOB01000012.1"/>
</dbReference>
<evidence type="ECO:0000313" key="2">
    <source>
        <dbReference type="Proteomes" id="UP000630149"/>
    </source>
</evidence>
<dbReference type="AlphaFoldDB" id="A0A917JZM0"/>
<gene>
    <name evidence="1" type="ORF">GCM10007966_20930</name>
</gene>
<comment type="caution">
    <text evidence="1">The sequence shown here is derived from an EMBL/GenBank/DDBJ whole genome shotgun (WGS) entry which is preliminary data.</text>
</comment>
<evidence type="ECO:0000313" key="1">
    <source>
        <dbReference type="EMBL" id="GGI92059.1"/>
    </source>
</evidence>
<proteinExistence type="predicted"/>
<organism evidence="1 2">
    <name type="scientific">Legionella impletisoli</name>
    <dbReference type="NCBI Taxonomy" id="343510"/>
    <lineage>
        <taxon>Bacteria</taxon>
        <taxon>Pseudomonadati</taxon>
        <taxon>Pseudomonadota</taxon>
        <taxon>Gammaproteobacteria</taxon>
        <taxon>Legionellales</taxon>
        <taxon>Legionellaceae</taxon>
        <taxon>Legionella</taxon>
    </lineage>
</organism>
<dbReference type="EMBL" id="BMOB01000012">
    <property type="protein sequence ID" value="GGI92059.1"/>
    <property type="molecule type" value="Genomic_DNA"/>
</dbReference>
<accession>A0A917JZM0</accession>
<keyword evidence="2" id="KW-1185">Reference proteome</keyword>
<reference evidence="1" key="2">
    <citation type="submission" date="2020-09" db="EMBL/GenBank/DDBJ databases">
        <authorList>
            <person name="Sun Q."/>
            <person name="Ohkuma M."/>
        </authorList>
    </citation>
    <scope>NUCLEOTIDE SEQUENCE</scope>
    <source>
        <strain evidence="1">JCM 13919</strain>
    </source>
</reference>
<reference evidence="1" key="1">
    <citation type="journal article" date="2014" name="Int. J. Syst. Evol. Microbiol.">
        <title>Complete genome sequence of Corynebacterium casei LMG S-19264T (=DSM 44701T), isolated from a smear-ripened cheese.</title>
        <authorList>
            <consortium name="US DOE Joint Genome Institute (JGI-PGF)"/>
            <person name="Walter F."/>
            <person name="Albersmeier A."/>
            <person name="Kalinowski J."/>
            <person name="Ruckert C."/>
        </authorList>
    </citation>
    <scope>NUCLEOTIDE SEQUENCE</scope>
    <source>
        <strain evidence="1">JCM 13919</strain>
    </source>
</reference>
<sequence length="419" mass="47837">MINPLTYDPKGDKKNSDYFNEYRIKIYERRKSSGLDDLLGDMAAVVVQVQTGDALDYLKELYLMTPYRYAASYISDTHKIYCLTNIKEAPIYIVMEPLDPNFKDDITRVNKMYPNAREKYNARYVGEIFKTKDTKETKNILISQDFNFHDPEITENKFYCNKHVQFTRMSDLTFNSTGYTSDDLFDFDSLELGQPFSLTEKQQQALDKADQFTKDKGTKPLIKGIDHMATRILAGEREDAILEFLCLSNYYFWGAYNIDDMNSSTNVNRCLHGNDIRSPAKVFTANNTPYMVNSFENLPMPTENFVRNYGRRMHHIAMEVVDGDHPSGGKNIDYVISTLRDSAHIGFLAKVFGACGDTPDLQQIFSKHSPLSLLITEYVERCHGFDGFFTKENVAALTEAAGLDETVSAHHKKHGVVGD</sequence>
<name>A0A917JZM0_9GAMM</name>
<protein>
    <submittedName>
        <fullName evidence="1">Uncharacterized protein</fullName>
    </submittedName>
</protein>
<dbReference type="Proteomes" id="UP000630149">
    <property type="component" value="Unassembled WGS sequence"/>
</dbReference>